<sequence>MTILPQTSPRQRIATLAYQPDEACRWMCSINGPHELVVPQPRELAFRHEGIAFGNSSLGTIEYATRVNIKIDDLVHSYSISLPMDGEQHIEHAQREFVSNSRVGTIISPQQPLHLDIKDNCRKKLVRLSREAVHRRLGQLLGRQITTPVVFDPQMPLEGSLNDWWKTVTHFQELLNAEGCMCDLPEVWNSFESSLITCLLYAQPHNHSEELLGRQQARPSYLDALDAMMRDSLDHPFTLEDLEKASGISRERLYHDFHEFFDTTPIAYFRNLRFEWVKNRLEKASPRESVSSIAMDCGFLQLGRFSKDYQKRFQERPSQVLGRQRHSQENHH</sequence>
<dbReference type="InterPro" id="IPR035418">
    <property type="entry name" value="AraC-bd_2"/>
</dbReference>
<gene>
    <name evidence="5" type="ORF">HHA01_13100</name>
</gene>
<dbReference type="Pfam" id="PF12833">
    <property type="entry name" value="HTH_18"/>
    <property type="match status" value="1"/>
</dbReference>
<dbReference type="PANTHER" id="PTHR46796">
    <property type="entry name" value="HTH-TYPE TRANSCRIPTIONAL ACTIVATOR RHAS-RELATED"/>
    <property type="match status" value="1"/>
</dbReference>
<proteinExistence type="predicted"/>
<dbReference type="AlphaFoldDB" id="A0A4Y4EZ42"/>
<evidence type="ECO:0000256" key="2">
    <source>
        <dbReference type="ARBA" id="ARBA00023125"/>
    </source>
</evidence>
<evidence type="ECO:0000313" key="6">
    <source>
        <dbReference type="Proteomes" id="UP000319812"/>
    </source>
</evidence>
<name>A0A4Y4EZ42_9GAMM</name>
<dbReference type="InterPro" id="IPR018060">
    <property type="entry name" value="HTH_AraC"/>
</dbReference>
<accession>A0A4Y4EZ42</accession>
<keyword evidence="6" id="KW-1185">Reference proteome</keyword>
<evidence type="ECO:0000256" key="1">
    <source>
        <dbReference type="ARBA" id="ARBA00023015"/>
    </source>
</evidence>
<dbReference type="EMBL" id="BJOC01000018">
    <property type="protein sequence ID" value="GED22333.1"/>
    <property type="molecule type" value="Genomic_DNA"/>
</dbReference>
<organism evidence="5 6">
    <name type="scientific">Halomonas halmophila</name>
    <dbReference type="NCBI Taxonomy" id="252"/>
    <lineage>
        <taxon>Bacteria</taxon>
        <taxon>Pseudomonadati</taxon>
        <taxon>Pseudomonadota</taxon>
        <taxon>Gammaproteobacteria</taxon>
        <taxon>Oceanospirillales</taxon>
        <taxon>Halomonadaceae</taxon>
        <taxon>Halomonas</taxon>
    </lineage>
</organism>
<protein>
    <submittedName>
        <fullName evidence="5">Transcriptional regulator</fullName>
    </submittedName>
</protein>
<keyword evidence="1" id="KW-0805">Transcription regulation</keyword>
<dbReference type="SMART" id="SM00342">
    <property type="entry name" value="HTH_ARAC"/>
    <property type="match status" value="1"/>
</dbReference>
<feature type="domain" description="HTH araC/xylS-type" evidence="4">
    <location>
        <begin position="223"/>
        <end position="323"/>
    </location>
</feature>
<dbReference type="PANTHER" id="PTHR46796:SF12">
    <property type="entry name" value="HTH-TYPE DNA-BINDING TRANSCRIPTIONAL ACTIVATOR EUTR"/>
    <property type="match status" value="1"/>
</dbReference>
<evidence type="ECO:0000313" key="5">
    <source>
        <dbReference type="EMBL" id="GED22333.1"/>
    </source>
</evidence>
<dbReference type="InterPro" id="IPR050204">
    <property type="entry name" value="AraC_XylS_family_regulators"/>
</dbReference>
<dbReference type="Pfam" id="PF14525">
    <property type="entry name" value="AraC_binding_2"/>
    <property type="match status" value="1"/>
</dbReference>
<dbReference type="Gene3D" id="1.10.10.60">
    <property type="entry name" value="Homeodomain-like"/>
    <property type="match status" value="1"/>
</dbReference>
<dbReference type="Proteomes" id="UP000319812">
    <property type="component" value="Unassembled WGS sequence"/>
</dbReference>
<dbReference type="RefSeq" id="WP_141318955.1">
    <property type="nucleotide sequence ID" value="NZ_BJOC01000018.1"/>
</dbReference>
<keyword evidence="2" id="KW-0238">DNA-binding</keyword>
<keyword evidence="3" id="KW-0804">Transcription</keyword>
<dbReference type="OrthoDB" id="6003540at2"/>
<dbReference type="GO" id="GO:0043565">
    <property type="term" value="F:sequence-specific DNA binding"/>
    <property type="evidence" value="ECO:0007669"/>
    <property type="project" value="InterPro"/>
</dbReference>
<evidence type="ECO:0000259" key="4">
    <source>
        <dbReference type="PROSITE" id="PS01124"/>
    </source>
</evidence>
<reference evidence="5 6" key="1">
    <citation type="submission" date="2019-06" db="EMBL/GenBank/DDBJ databases">
        <title>Whole genome shotgun sequence of Halomonas halmophila NBRC 15537.</title>
        <authorList>
            <person name="Hosoyama A."/>
            <person name="Uohara A."/>
            <person name="Ohji S."/>
            <person name="Ichikawa N."/>
        </authorList>
    </citation>
    <scope>NUCLEOTIDE SEQUENCE [LARGE SCALE GENOMIC DNA]</scope>
    <source>
        <strain evidence="5 6">NBRC 15537</strain>
    </source>
</reference>
<evidence type="ECO:0000256" key="3">
    <source>
        <dbReference type="ARBA" id="ARBA00023163"/>
    </source>
</evidence>
<comment type="caution">
    <text evidence="5">The sequence shown here is derived from an EMBL/GenBank/DDBJ whole genome shotgun (WGS) entry which is preliminary data.</text>
</comment>
<dbReference type="GO" id="GO:0003700">
    <property type="term" value="F:DNA-binding transcription factor activity"/>
    <property type="evidence" value="ECO:0007669"/>
    <property type="project" value="InterPro"/>
</dbReference>
<dbReference type="PROSITE" id="PS01124">
    <property type="entry name" value="HTH_ARAC_FAMILY_2"/>
    <property type="match status" value="1"/>
</dbReference>